<comment type="caution">
    <text evidence="2">The sequence shown here is derived from an EMBL/GenBank/DDBJ whole genome shotgun (WGS) entry which is preliminary data.</text>
</comment>
<protein>
    <recommendedName>
        <fullName evidence="4">Transmembrane protein</fullName>
    </recommendedName>
</protein>
<evidence type="ECO:0008006" key="4">
    <source>
        <dbReference type="Google" id="ProtNLM"/>
    </source>
</evidence>
<evidence type="ECO:0000256" key="1">
    <source>
        <dbReference type="SAM" id="Phobius"/>
    </source>
</evidence>
<gene>
    <name evidence="2" type="ORF">BKA59DRAFT_89408</name>
</gene>
<name>A0A8K0S396_9HYPO</name>
<keyword evidence="1" id="KW-0812">Transmembrane</keyword>
<dbReference type="Proteomes" id="UP000813427">
    <property type="component" value="Unassembled WGS sequence"/>
</dbReference>
<evidence type="ECO:0000313" key="3">
    <source>
        <dbReference type="Proteomes" id="UP000813427"/>
    </source>
</evidence>
<dbReference type="AlphaFoldDB" id="A0A8K0S396"/>
<proteinExistence type="predicted"/>
<dbReference type="EMBL" id="JAGPXF010000002">
    <property type="protein sequence ID" value="KAH7256840.1"/>
    <property type="molecule type" value="Genomic_DNA"/>
</dbReference>
<feature type="transmembrane region" description="Helical" evidence="1">
    <location>
        <begin position="64"/>
        <end position="80"/>
    </location>
</feature>
<accession>A0A8K0S396</accession>
<reference evidence="2" key="1">
    <citation type="journal article" date="2021" name="Nat. Commun.">
        <title>Genetic determinants of endophytism in the Arabidopsis root mycobiome.</title>
        <authorList>
            <person name="Mesny F."/>
            <person name="Miyauchi S."/>
            <person name="Thiergart T."/>
            <person name="Pickel B."/>
            <person name="Atanasova L."/>
            <person name="Karlsson M."/>
            <person name="Huettel B."/>
            <person name="Barry K.W."/>
            <person name="Haridas S."/>
            <person name="Chen C."/>
            <person name="Bauer D."/>
            <person name="Andreopoulos W."/>
            <person name="Pangilinan J."/>
            <person name="LaButti K."/>
            <person name="Riley R."/>
            <person name="Lipzen A."/>
            <person name="Clum A."/>
            <person name="Drula E."/>
            <person name="Henrissat B."/>
            <person name="Kohler A."/>
            <person name="Grigoriev I.V."/>
            <person name="Martin F.M."/>
            <person name="Hacquard S."/>
        </authorList>
    </citation>
    <scope>NUCLEOTIDE SEQUENCE</scope>
    <source>
        <strain evidence="2">MPI-SDFR-AT-0068</strain>
    </source>
</reference>
<sequence>MEMSMPAIHKCFETERMCMYNTTLTLHLIMIVTTHLYKTTRNESGCHVGPVTATVTSQKPGESLIAYASLTFVFPFHNLFMQKQKQKQKHQRERKREKRPVPSSCVTIARLFVCLSNECGFCGVLSLIVRDKFKFDVSLFTSFGLGISGTCN</sequence>
<organism evidence="2 3">
    <name type="scientific">Fusarium tricinctum</name>
    <dbReference type="NCBI Taxonomy" id="61284"/>
    <lineage>
        <taxon>Eukaryota</taxon>
        <taxon>Fungi</taxon>
        <taxon>Dikarya</taxon>
        <taxon>Ascomycota</taxon>
        <taxon>Pezizomycotina</taxon>
        <taxon>Sordariomycetes</taxon>
        <taxon>Hypocreomycetidae</taxon>
        <taxon>Hypocreales</taxon>
        <taxon>Nectriaceae</taxon>
        <taxon>Fusarium</taxon>
        <taxon>Fusarium tricinctum species complex</taxon>
    </lineage>
</organism>
<evidence type="ECO:0000313" key="2">
    <source>
        <dbReference type="EMBL" id="KAH7256840.1"/>
    </source>
</evidence>
<keyword evidence="1" id="KW-0472">Membrane</keyword>
<keyword evidence="3" id="KW-1185">Reference proteome</keyword>
<feature type="transmembrane region" description="Helical" evidence="1">
    <location>
        <begin position="20"/>
        <end position="37"/>
    </location>
</feature>
<keyword evidence="1" id="KW-1133">Transmembrane helix</keyword>